<keyword evidence="1" id="KW-0732">Signal</keyword>
<reference evidence="2" key="2">
    <citation type="journal article" date="2007" name="Science">
        <title>Draft genome sequence of the sexually transmitted pathogen Trichomonas vaginalis.</title>
        <authorList>
            <person name="Carlton J.M."/>
            <person name="Hirt R.P."/>
            <person name="Silva J.C."/>
            <person name="Delcher A.L."/>
            <person name="Schatz M."/>
            <person name="Zhao Q."/>
            <person name="Wortman J.R."/>
            <person name="Bidwell S.L."/>
            <person name="Alsmark U.C.M."/>
            <person name="Besteiro S."/>
            <person name="Sicheritz-Ponten T."/>
            <person name="Noel C.J."/>
            <person name="Dacks J.B."/>
            <person name="Foster P.G."/>
            <person name="Simillion C."/>
            <person name="Van de Peer Y."/>
            <person name="Miranda-Saavedra D."/>
            <person name="Barton G.J."/>
            <person name="Westrop G.D."/>
            <person name="Mueller S."/>
            <person name="Dessi D."/>
            <person name="Fiori P.L."/>
            <person name="Ren Q."/>
            <person name="Paulsen I."/>
            <person name="Zhang H."/>
            <person name="Bastida-Corcuera F.D."/>
            <person name="Simoes-Barbosa A."/>
            <person name="Brown M.T."/>
            <person name="Hayes R.D."/>
            <person name="Mukherjee M."/>
            <person name="Okumura C.Y."/>
            <person name="Schneider R."/>
            <person name="Smith A.J."/>
            <person name="Vanacova S."/>
            <person name="Villalvazo M."/>
            <person name="Haas B.J."/>
            <person name="Pertea M."/>
            <person name="Feldblyum T.V."/>
            <person name="Utterback T.R."/>
            <person name="Shu C.L."/>
            <person name="Osoegawa K."/>
            <person name="de Jong P.J."/>
            <person name="Hrdy I."/>
            <person name="Horvathova L."/>
            <person name="Zubacova Z."/>
            <person name="Dolezal P."/>
            <person name="Malik S.B."/>
            <person name="Logsdon J.M. Jr."/>
            <person name="Henze K."/>
            <person name="Gupta A."/>
            <person name="Wang C.C."/>
            <person name="Dunne R.L."/>
            <person name="Upcroft J.A."/>
            <person name="Upcroft P."/>
            <person name="White O."/>
            <person name="Salzberg S.L."/>
            <person name="Tang P."/>
            <person name="Chiu C.-H."/>
            <person name="Lee Y.-S."/>
            <person name="Embley T.M."/>
            <person name="Coombs G.H."/>
            <person name="Mottram J.C."/>
            <person name="Tachezy J."/>
            <person name="Fraser-Liggett C.M."/>
            <person name="Johnson P.J."/>
        </authorList>
    </citation>
    <scope>NUCLEOTIDE SEQUENCE [LARGE SCALE GENOMIC DNA]</scope>
    <source>
        <strain evidence="2">G3</strain>
    </source>
</reference>
<proteinExistence type="predicted"/>
<feature type="signal peptide" evidence="1">
    <location>
        <begin position="1"/>
        <end position="27"/>
    </location>
</feature>
<dbReference type="VEuPathDB" id="TrichDB:TVAG_453200"/>
<feature type="chain" id="PRO_5002643437" evidence="1">
    <location>
        <begin position="28"/>
        <end position="363"/>
    </location>
</feature>
<gene>
    <name evidence="2" type="ORF">TVAG_453200</name>
</gene>
<sequence>MYKKGKFLHFFNFFNFFFLQNLCSTLAFNEAGVPSEIWEEYFGQPTQDYTDITDNKKPTISSNFFLLSSDFKDFSDNVINCAKDSIKLLHSICTYSNITRSSGDGGCIYFSCSSSIVQDRFCSFKCYTPGNGKHSYTHVKTKTNKNVVNLSSLYQCGHDNTGYSSIFHYNGLQSLISTNNTKTRCQDCAGYCFENSPVNINYCCFISNDNHESDLVCMCHYETPDSFLKRSLFRNNSCYIGDYYLGLIHSSYSSNVTVSECIFLKNKADNTFSADYRGIITVINCTGDVLTASSYDASVYTNEMRNSSFDLTLSLLSLGKCEAEFPFSFELILFRSKNKKKLVFEDLLSFNFSLECLINLSRS</sequence>
<dbReference type="Proteomes" id="UP000001542">
    <property type="component" value="Unassembled WGS sequence"/>
</dbReference>
<dbReference type="RefSeq" id="XP_001316726.1">
    <property type="nucleotide sequence ID" value="XM_001316691.1"/>
</dbReference>
<name>A2ES66_TRIV3</name>
<reference evidence="2" key="1">
    <citation type="submission" date="2006-10" db="EMBL/GenBank/DDBJ databases">
        <authorList>
            <person name="Amadeo P."/>
            <person name="Zhao Q."/>
            <person name="Wortman J."/>
            <person name="Fraser-Liggett C."/>
            <person name="Carlton J."/>
        </authorList>
    </citation>
    <scope>NUCLEOTIDE SEQUENCE</scope>
    <source>
        <strain evidence="2">G3</strain>
    </source>
</reference>
<dbReference type="KEGG" id="tva:4762365"/>
<accession>A2ES66</accession>
<keyword evidence="3" id="KW-1185">Reference proteome</keyword>
<evidence type="ECO:0000313" key="2">
    <source>
        <dbReference type="EMBL" id="EAY04503.1"/>
    </source>
</evidence>
<dbReference type="InParanoid" id="A2ES66"/>
<evidence type="ECO:0000313" key="3">
    <source>
        <dbReference type="Proteomes" id="UP000001542"/>
    </source>
</evidence>
<evidence type="ECO:0000256" key="1">
    <source>
        <dbReference type="SAM" id="SignalP"/>
    </source>
</evidence>
<protein>
    <submittedName>
        <fullName evidence="2">Uncharacterized protein</fullName>
    </submittedName>
</protein>
<organism evidence="2 3">
    <name type="scientific">Trichomonas vaginalis (strain ATCC PRA-98 / G3)</name>
    <dbReference type="NCBI Taxonomy" id="412133"/>
    <lineage>
        <taxon>Eukaryota</taxon>
        <taxon>Metamonada</taxon>
        <taxon>Parabasalia</taxon>
        <taxon>Trichomonadida</taxon>
        <taxon>Trichomonadidae</taxon>
        <taxon>Trichomonas</taxon>
    </lineage>
</organism>
<dbReference type="AlphaFoldDB" id="A2ES66"/>
<dbReference type="VEuPathDB" id="TrichDB:TVAGG3_0612200"/>
<dbReference type="EMBL" id="DS113473">
    <property type="protein sequence ID" value="EAY04503.1"/>
    <property type="molecule type" value="Genomic_DNA"/>
</dbReference>